<dbReference type="Pfam" id="PF08450">
    <property type="entry name" value="SGL"/>
    <property type="match status" value="1"/>
</dbReference>
<dbReference type="Gene3D" id="2.120.10.30">
    <property type="entry name" value="TolB, C-terminal domain"/>
    <property type="match status" value="1"/>
</dbReference>
<proteinExistence type="inferred from homology"/>
<dbReference type="InterPro" id="IPR011042">
    <property type="entry name" value="6-blade_b-propeller_TolB-like"/>
</dbReference>
<dbReference type="Proteomes" id="UP001595947">
    <property type="component" value="Unassembled WGS sequence"/>
</dbReference>
<comment type="caution">
    <text evidence="3">The sequence shown here is derived from an EMBL/GenBank/DDBJ whole genome shotgun (WGS) entry which is preliminary data.</text>
</comment>
<dbReference type="PANTHER" id="PTHR10907">
    <property type="entry name" value="REGUCALCIN"/>
    <property type="match status" value="1"/>
</dbReference>
<dbReference type="SUPFAM" id="SSF63829">
    <property type="entry name" value="Calcium-dependent phosphotriesterase"/>
    <property type="match status" value="1"/>
</dbReference>
<evidence type="ECO:0000313" key="4">
    <source>
        <dbReference type="Proteomes" id="UP001595947"/>
    </source>
</evidence>
<evidence type="ECO:0000259" key="2">
    <source>
        <dbReference type="Pfam" id="PF08450"/>
    </source>
</evidence>
<dbReference type="EC" id="3.1.1.99" evidence="3"/>
<comment type="similarity">
    <text evidence="1">Belongs to the SMP-30/CGR1 family.</text>
</comment>
<accession>A0ABV9YJJ5</accession>
<dbReference type="PRINTS" id="PR01790">
    <property type="entry name" value="SMP30FAMILY"/>
</dbReference>
<feature type="domain" description="SMP-30/Gluconolactonase/LRE-like region" evidence="2">
    <location>
        <begin position="18"/>
        <end position="248"/>
    </location>
</feature>
<organism evidence="3 4">
    <name type="scientific">Actinomycetospora atypica</name>
    <dbReference type="NCBI Taxonomy" id="1290095"/>
    <lineage>
        <taxon>Bacteria</taxon>
        <taxon>Bacillati</taxon>
        <taxon>Actinomycetota</taxon>
        <taxon>Actinomycetes</taxon>
        <taxon>Pseudonocardiales</taxon>
        <taxon>Pseudonocardiaceae</taxon>
        <taxon>Actinomycetospora</taxon>
    </lineage>
</organism>
<dbReference type="InterPro" id="IPR013658">
    <property type="entry name" value="SGL"/>
</dbReference>
<dbReference type="InterPro" id="IPR005511">
    <property type="entry name" value="SMP-30"/>
</dbReference>
<sequence>MPTVLRATALTDPILGHGEGPVWHDGGFRCVDMLAGDVVTLAGDGSVRRDHVGDVAAAFRPRVGGGWVVATEREFVLLDASMQVEWSSGALWSDPDIRFNEGGADPDGAFLCGSMAYDERSGVGTLYRLRPDRTVEVVEEGLTIPNGLAFADDGTALHVDTPTHRIDRITLAGGRTAGRRPVVTIEDGVGHPDGLTPDAAGGFWVALFTGGAVRHYTADGVLDAVVEVPASQTTACALGGTRLYVTTSSRDIDPDDEPLAGAVFVAEVSDVSPPGLPVRPYAG</sequence>
<keyword evidence="3" id="KW-0378">Hydrolase</keyword>
<dbReference type="GO" id="GO:0016787">
    <property type="term" value="F:hydrolase activity"/>
    <property type="evidence" value="ECO:0007669"/>
    <property type="project" value="UniProtKB-KW"/>
</dbReference>
<evidence type="ECO:0000313" key="3">
    <source>
        <dbReference type="EMBL" id="MFC5060671.1"/>
    </source>
</evidence>
<protein>
    <submittedName>
        <fullName evidence="3">SMP-30/gluconolactonase/LRE family protein</fullName>
        <ecNumber evidence="3">3.1.1.99</ecNumber>
    </submittedName>
</protein>
<name>A0ABV9YJJ5_9PSEU</name>
<dbReference type="RefSeq" id="WP_378034027.1">
    <property type="nucleotide sequence ID" value="NZ_JBHSIV010000001.1"/>
</dbReference>
<dbReference type="EMBL" id="JBHSIV010000001">
    <property type="protein sequence ID" value="MFC5060671.1"/>
    <property type="molecule type" value="Genomic_DNA"/>
</dbReference>
<gene>
    <name evidence="3" type="ORF">ACFPBZ_00495</name>
</gene>
<dbReference type="PANTHER" id="PTHR10907:SF47">
    <property type="entry name" value="REGUCALCIN"/>
    <property type="match status" value="1"/>
</dbReference>
<keyword evidence="4" id="KW-1185">Reference proteome</keyword>
<reference evidence="4" key="1">
    <citation type="journal article" date="2019" name="Int. J. Syst. Evol. Microbiol.">
        <title>The Global Catalogue of Microorganisms (GCM) 10K type strain sequencing project: providing services to taxonomists for standard genome sequencing and annotation.</title>
        <authorList>
            <consortium name="The Broad Institute Genomics Platform"/>
            <consortium name="The Broad Institute Genome Sequencing Center for Infectious Disease"/>
            <person name="Wu L."/>
            <person name="Ma J."/>
        </authorList>
    </citation>
    <scope>NUCLEOTIDE SEQUENCE [LARGE SCALE GENOMIC DNA]</scope>
    <source>
        <strain evidence="4">CGMCC 4.7093</strain>
    </source>
</reference>
<evidence type="ECO:0000256" key="1">
    <source>
        <dbReference type="ARBA" id="ARBA00008853"/>
    </source>
</evidence>